<name>A0AA86V3Z0_9FABA</name>
<dbReference type="Gramene" id="rna-AYBTSS11_LOCUS4462">
    <property type="protein sequence ID" value="CAJ1929435.1"/>
    <property type="gene ID" value="gene-AYBTSS11_LOCUS4462"/>
</dbReference>
<organism evidence="1 2">
    <name type="scientific">Sphenostylis stenocarpa</name>
    <dbReference type="NCBI Taxonomy" id="92480"/>
    <lineage>
        <taxon>Eukaryota</taxon>
        <taxon>Viridiplantae</taxon>
        <taxon>Streptophyta</taxon>
        <taxon>Embryophyta</taxon>
        <taxon>Tracheophyta</taxon>
        <taxon>Spermatophyta</taxon>
        <taxon>Magnoliopsida</taxon>
        <taxon>eudicotyledons</taxon>
        <taxon>Gunneridae</taxon>
        <taxon>Pentapetalae</taxon>
        <taxon>rosids</taxon>
        <taxon>fabids</taxon>
        <taxon>Fabales</taxon>
        <taxon>Fabaceae</taxon>
        <taxon>Papilionoideae</taxon>
        <taxon>50 kb inversion clade</taxon>
        <taxon>NPAAA clade</taxon>
        <taxon>indigoferoid/millettioid clade</taxon>
        <taxon>Phaseoleae</taxon>
        <taxon>Sphenostylis</taxon>
    </lineage>
</organism>
<evidence type="ECO:0000313" key="2">
    <source>
        <dbReference type="Proteomes" id="UP001189624"/>
    </source>
</evidence>
<protein>
    <submittedName>
        <fullName evidence="1">Uncharacterized protein</fullName>
    </submittedName>
</protein>
<dbReference type="EMBL" id="OY731399">
    <property type="protein sequence ID" value="CAJ1929435.1"/>
    <property type="molecule type" value="Genomic_DNA"/>
</dbReference>
<sequence length="74" mass="8338">MEFDVMVQTWLVDMWAREHVGMGLHGNNGRQVGPNVSPRQHKVVRAYAASKPRGHFHAGFVGLRKRLVPASTLF</sequence>
<accession>A0AA86V3Z0</accession>
<keyword evidence="2" id="KW-1185">Reference proteome</keyword>
<dbReference type="Proteomes" id="UP001189624">
    <property type="component" value="Chromosome 2"/>
</dbReference>
<proteinExistence type="predicted"/>
<gene>
    <name evidence="1" type="ORF">AYBTSS11_LOCUS4462</name>
</gene>
<reference evidence="1" key="1">
    <citation type="submission" date="2023-10" db="EMBL/GenBank/DDBJ databases">
        <authorList>
            <person name="Domelevo Entfellner J.-B."/>
        </authorList>
    </citation>
    <scope>NUCLEOTIDE SEQUENCE</scope>
</reference>
<evidence type="ECO:0000313" key="1">
    <source>
        <dbReference type="EMBL" id="CAJ1929435.1"/>
    </source>
</evidence>
<dbReference type="AlphaFoldDB" id="A0AA86V3Z0"/>